<name>A0A0P1HQD1_9RHOB</name>
<dbReference type="STRING" id="1396826.PHA8399_03205"/>
<evidence type="ECO:0000256" key="1">
    <source>
        <dbReference type="SAM" id="SignalP"/>
    </source>
</evidence>
<dbReference type="EMBL" id="CYSR01000030">
    <property type="protein sequence ID" value="CUI01064.1"/>
    <property type="molecule type" value="Genomic_DNA"/>
</dbReference>
<dbReference type="Proteomes" id="UP000051326">
    <property type="component" value="Unassembled WGS sequence"/>
</dbReference>
<gene>
    <name evidence="2" type="ORF">PHA8399_03205</name>
</gene>
<dbReference type="SUPFAM" id="SSF52833">
    <property type="entry name" value="Thioredoxin-like"/>
    <property type="match status" value="1"/>
</dbReference>
<evidence type="ECO:0000313" key="3">
    <source>
        <dbReference type="Proteomes" id="UP000051326"/>
    </source>
</evidence>
<dbReference type="AlphaFoldDB" id="A0A0P1HQD1"/>
<dbReference type="InterPro" id="IPR036249">
    <property type="entry name" value="Thioredoxin-like_sf"/>
</dbReference>
<organism evidence="2 3">
    <name type="scientific">Leisingera aquaemixtae</name>
    <dbReference type="NCBI Taxonomy" id="1396826"/>
    <lineage>
        <taxon>Bacteria</taxon>
        <taxon>Pseudomonadati</taxon>
        <taxon>Pseudomonadota</taxon>
        <taxon>Alphaproteobacteria</taxon>
        <taxon>Rhodobacterales</taxon>
        <taxon>Roseobacteraceae</taxon>
        <taxon>Leisingera</taxon>
    </lineage>
</organism>
<reference evidence="2 3" key="1">
    <citation type="submission" date="2015-09" db="EMBL/GenBank/DDBJ databases">
        <authorList>
            <consortium name="Swine Surveillance"/>
        </authorList>
    </citation>
    <scope>NUCLEOTIDE SEQUENCE [LARGE SCALE GENOMIC DNA]</scope>
    <source>
        <strain evidence="2 3">CECT 8399</strain>
    </source>
</reference>
<dbReference type="InterPro" id="IPR010634">
    <property type="entry name" value="DUF1223"/>
</dbReference>
<dbReference type="PANTHER" id="PTHR36057:SF1">
    <property type="entry name" value="LIPOPROTEIN LIPID ATTACHMENT SITE-LIKE PROTEIN, PUTATIVE (DUF1223)-RELATED"/>
    <property type="match status" value="1"/>
</dbReference>
<proteinExistence type="predicted"/>
<sequence length="233" mass="25522">MKFLASIMTVLALALPVHGQSAAEPVVVELFTSQGCSSCPPADALLHKLAARDDVLPLALHVDYWDYIGWKDKFAKPAHTRRQKGYAKAGGRRMIYTPQMVIMGQEDVVGADAVQVESAIRKHQKKPRQVALTLRRQGGELVIRLQPRSPMPKARLLVQLVRFTPERTVSITRGELAGKTLSYANVVEDWQLAAEWDGTEPLELTVPLTGSQPAAVLVQEAPFGPVIAAARTD</sequence>
<accession>A0A0P1HQD1</accession>
<feature type="signal peptide" evidence="1">
    <location>
        <begin position="1"/>
        <end position="19"/>
    </location>
</feature>
<dbReference type="RefSeq" id="WP_058287083.1">
    <property type="nucleotide sequence ID" value="NZ_CYSR01000030.1"/>
</dbReference>
<evidence type="ECO:0000313" key="2">
    <source>
        <dbReference type="EMBL" id="CUI01064.1"/>
    </source>
</evidence>
<dbReference type="PANTHER" id="PTHR36057">
    <property type="match status" value="1"/>
</dbReference>
<keyword evidence="1" id="KW-0732">Signal</keyword>
<protein>
    <submittedName>
        <fullName evidence="2">Putative secreted protein</fullName>
    </submittedName>
</protein>
<dbReference type="Pfam" id="PF06764">
    <property type="entry name" value="DUF1223"/>
    <property type="match status" value="1"/>
</dbReference>
<feature type="chain" id="PRO_5006064516" evidence="1">
    <location>
        <begin position="20"/>
        <end position="233"/>
    </location>
</feature>